<feature type="compositionally biased region" description="Gly residues" evidence="1">
    <location>
        <begin position="156"/>
        <end position="165"/>
    </location>
</feature>
<feature type="compositionally biased region" description="Basic and acidic residues" evidence="1">
    <location>
        <begin position="1"/>
        <end position="16"/>
    </location>
</feature>
<gene>
    <name evidence="3" type="ORF">NE857_11465</name>
</gene>
<feature type="region of interest" description="Disordered" evidence="1">
    <location>
        <begin position="1"/>
        <end position="52"/>
    </location>
</feature>
<sequence>MGTKTDTRRTTKERSTTTRGSRTTKRPATPQRTARPAASTRTTRTTRSGGGAPAPKIPFVLLILCLLGGALVALLVLRSVVAQEAYTITRLQAENRELSYVEQQKEKSVAHLETSERISGEAEEMGMEQGEATLFLDLDSGEITGGGGADAQENGVGAGNAGSGE</sequence>
<name>A0ABY5DFL1_9ACTN</name>
<evidence type="ECO:0000256" key="1">
    <source>
        <dbReference type="SAM" id="MobiDB-lite"/>
    </source>
</evidence>
<organism evidence="3 4">
    <name type="scientific">Nocardiopsis exhalans</name>
    <dbReference type="NCBI Taxonomy" id="163604"/>
    <lineage>
        <taxon>Bacteria</taxon>
        <taxon>Bacillati</taxon>
        <taxon>Actinomycetota</taxon>
        <taxon>Actinomycetes</taxon>
        <taxon>Streptosporangiales</taxon>
        <taxon>Nocardiopsidaceae</taxon>
        <taxon>Nocardiopsis</taxon>
    </lineage>
</organism>
<reference evidence="3" key="1">
    <citation type="submission" date="2022-06" db="EMBL/GenBank/DDBJ databases">
        <authorList>
            <person name="Ping M."/>
        </authorList>
    </citation>
    <scope>NUCLEOTIDE SEQUENCE</scope>
    <source>
        <strain evidence="3">JCM11759T</strain>
    </source>
</reference>
<evidence type="ECO:0008006" key="5">
    <source>
        <dbReference type="Google" id="ProtNLM"/>
    </source>
</evidence>
<proteinExistence type="predicted"/>
<keyword evidence="2" id="KW-1133">Transmembrane helix</keyword>
<feature type="transmembrane region" description="Helical" evidence="2">
    <location>
        <begin position="57"/>
        <end position="77"/>
    </location>
</feature>
<dbReference type="RefSeq" id="WP_254420965.1">
    <property type="nucleotide sequence ID" value="NZ_BAAAJB010000079.1"/>
</dbReference>
<protein>
    <recommendedName>
        <fullName evidence="5">Cell division protein FtsL</fullName>
    </recommendedName>
</protein>
<feature type="compositionally biased region" description="Low complexity" evidence="1">
    <location>
        <begin position="17"/>
        <end position="47"/>
    </location>
</feature>
<evidence type="ECO:0000313" key="4">
    <source>
        <dbReference type="Proteomes" id="UP001055940"/>
    </source>
</evidence>
<evidence type="ECO:0000313" key="3">
    <source>
        <dbReference type="EMBL" id="USY22164.1"/>
    </source>
</evidence>
<keyword evidence="2" id="KW-0812">Transmembrane</keyword>
<dbReference type="EMBL" id="CP099837">
    <property type="protein sequence ID" value="USY22164.1"/>
    <property type="molecule type" value="Genomic_DNA"/>
</dbReference>
<dbReference type="Proteomes" id="UP001055940">
    <property type="component" value="Chromosome"/>
</dbReference>
<feature type="region of interest" description="Disordered" evidence="1">
    <location>
        <begin position="142"/>
        <end position="165"/>
    </location>
</feature>
<keyword evidence="2" id="KW-0472">Membrane</keyword>
<accession>A0ABY5DFL1</accession>
<keyword evidence="4" id="KW-1185">Reference proteome</keyword>
<evidence type="ECO:0000256" key="2">
    <source>
        <dbReference type="SAM" id="Phobius"/>
    </source>
</evidence>